<keyword evidence="3" id="KW-1185">Reference proteome</keyword>
<feature type="transmembrane region" description="Helical" evidence="1">
    <location>
        <begin position="221"/>
        <end position="241"/>
    </location>
</feature>
<keyword evidence="1" id="KW-1133">Transmembrane helix</keyword>
<reference evidence="3" key="1">
    <citation type="submission" date="2016-11" db="EMBL/GenBank/DDBJ databases">
        <authorList>
            <person name="Varghese N."/>
            <person name="Submissions S."/>
        </authorList>
    </citation>
    <scope>NUCLEOTIDE SEQUENCE [LARGE SCALE GENOMIC DNA]</scope>
    <source>
        <strain evidence="3">GAS401</strain>
    </source>
</reference>
<proteinExistence type="predicted"/>
<dbReference type="EMBL" id="LT670849">
    <property type="protein sequence ID" value="SHN82136.1"/>
    <property type="molecule type" value="Genomic_DNA"/>
</dbReference>
<protein>
    <submittedName>
        <fullName evidence="2">Uncharacterized protein</fullName>
    </submittedName>
</protein>
<feature type="transmembrane region" description="Helical" evidence="1">
    <location>
        <begin position="309"/>
        <end position="329"/>
    </location>
</feature>
<evidence type="ECO:0000256" key="1">
    <source>
        <dbReference type="SAM" id="Phobius"/>
    </source>
</evidence>
<keyword evidence="1" id="KW-0472">Membrane</keyword>
<accession>A0A1M7UGR6</accession>
<gene>
    <name evidence="2" type="ORF">SAMN05444170_5019</name>
</gene>
<name>A0A1M7UGR6_9BRAD</name>
<evidence type="ECO:0000313" key="2">
    <source>
        <dbReference type="EMBL" id="SHN82136.1"/>
    </source>
</evidence>
<dbReference type="AlphaFoldDB" id="A0A1M7UGR6"/>
<dbReference type="Proteomes" id="UP000184096">
    <property type="component" value="Chromosome I"/>
</dbReference>
<feature type="transmembrane region" description="Helical" evidence="1">
    <location>
        <begin position="31"/>
        <end position="48"/>
    </location>
</feature>
<feature type="transmembrane region" description="Helical" evidence="1">
    <location>
        <begin position="68"/>
        <end position="94"/>
    </location>
</feature>
<dbReference type="RefSeq" id="WP_156898695.1">
    <property type="nucleotide sequence ID" value="NZ_LT670849.1"/>
</dbReference>
<evidence type="ECO:0000313" key="3">
    <source>
        <dbReference type="Proteomes" id="UP000184096"/>
    </source>
</evidence>
<organism evidence="2 3">
    <name type="scientific">Bradyrhizobium erythrophlei</name>
    <dbReference type="NCBI Taxonomy" id="1437360"/>
    <lineage>
        <taxon>Bacteria</taxon>
        <taxon>Pseudomonadati</taxon>
        <taxon>Pseudomonadota</taxon>
        <taxon>Alphaproteobacteria</taxon>
        <taxon>Hyphomicrobiales</taxon>
        <taxon>Nitrobacteraceae</taxon>
        <taxon>Bradyrhizobium</taxon>
    </lineage>
</organism>
<keyword evidence="1" id="KW-0812">Transmembrane</keyword>
<feature type="transmembrane region" description="Helical" evidence="1">
    <location>
        <begin position="137"/>
        <end position="155"/>
    </location>
</feature>
<feature type="transmembrane region" description="Helical" evidence="1">
    <location>
        <begin position="253"/>
        <end position="277"/>
    </location>
</feature>
<dbReference type="OrthoDB" id="7390967at2"/>
<feature type="transmembrane region" description="Helical" evidence="1">
    <location>
        <begin position="175"/>
        <end position="193"/>
    </location>
</feature>
<sequence>MTKPGEPSLSAIIASKDAGPDSSSGLSGVSLRLWLVVPALCALAYPSLLKLLSAGLVLLHGSDSPSGAIVWISVVASLTLALAVMLVGFVFGLVLGSAHAGKPEDFRARCVALLAFATPSLYVGFENAGGVLRASSVVPVAWLIFWALMAMIVLLGSRSSPASAMSPVAHRRLALAHGVSALAILLLFVGPHIGNHLAGFWSGQVHIAIMTVVRHVYRGDIVQPVLLALIGFQILSGAVLVQRRMRMPDDIFGTVQTMCGAYIGIYFLAHMTAVFAARHAEIDTNWTWLTRPNDSLLASLFKLRLIAHYWAGPIAIVAHVACGLRWVLLQRDVSPATANRIAWTLITAGFAISSVILLALLNVHIA</sequence>
<feature type="transmembrane region" description="Helical" evidence="1">
    <location>
        <begin position="341"/>
        <end position="365"/>
    </location>
</feature>